<sequence length="288" mass="30954">MAGILPPTERRTQWLLATYVLVSLLLLLVGERLPLSGLRGVGAWLFSPLDRVVLLGDRVASSWRENEALHMRLTQLELENARLKDAGIENRELREALRLPVSGTPTLRPTELIALSGEAVPASATLAAGARQGVHVGDVVVTHEGLVGRVIESWSNLSRAALLTDPNAPVAAEVESTGVLGIVHFTGAPAPRLLFTGVPFTDTVRIGQRVVTSQLSRRFPRGIRVGVIRRIGIDPSGLMQEIELTPAARMTRLRHVFVTAAPPALVADGPPVSPPVARPRRTAGETAR</sequence>
<dbReference type="PANTHER" id="PTHR34138:SF1">
    <property type="entry name" value="CELL SHAPE-DETERMINING PROTEIN MREC"/>
    <property type="match status" value="1"/>
</dbReference>
<accession>A0A849SG78</accession>
<keyword evidence="7" id="KW-1133">Transmembrane helix</keyword>
<feature type="region of interest" description="Disordered" evidence="6">
    <location>
        <begin position="268"/>
        <end position="288"/>
    </location>
</feature>
<comment type="caution">
    <text evidence="9">The sequence shown here is derived from an EMBL/GenBank/DDBJ whole genome shotgun (WGS) entry which is preliminary data.</text>
</comment>
<evidence type="ECO:0000256" key="6">
    <source>
        <dbReference type="SAM" id="MobiDB-lite"/>
    </source>
</evidence>
<keyword evidence="7" id="KW-0472">Membrane</keyword>
<evidence type="ECO:0000313" key="10">
    <source>
        <dbReference type="Proteomes" id="UP000580839"/>
    </source>
</evidence>
<dbReference type="AlphaFoldDB" id="A0A849SG78"/>
<keyword evidence="7" id="KW-0812">Transmembrane</keyword>
<dbReference type="InterPro" id="IPR042177">
    <property type="entry name" value="Cell/Rod_1"/>
</dbReference>
<dbReference type="Gene3D" id="2.40.10.340">
    <property type="entry name" value="Rod shape-determining protein MreC, domain 1"/>
    <property type="match status" value="1"/>
</dbReference>
<evidence type="ECO:0000256" key="7">
    <source>
        <dbReference type="SAM" id="Phobius"/>
    </source>
</evidence>
<keyword evidence="5" id="KW-0175">Coiled coil</keyword>
<name>A0A849SG78_UNCEI</name>
<dbReference type="GO" id="GO:0005886">
    <property type="term" value="C:plasma membrane"/>
    <property type="evidence" value="ECO:0007669"/>
    <property type="project" value="TreeGrafter"/>
</dbReference>
<dbReference type="GO" id="GO:0008360">
    <property type="term" value="P:regulation of cell shape"/>
    <property type="evidence" value="ECO:0007669"/>
    <property type="project" value="UniProtKB-KW"/>
</dbReference>
<evidence type="ECO:0000256" key="2">
    <source>
        <dbReference type="ARBA" id="ARBA00013855"/>
    </source>
</evidence>
<feature type="coiled-coil region" evidence="5">
    <location>
        <begin position="66"/>
        <end position="96"/>
    </location>
</feature>
<dbReference type="NCBIfam" id="TIGR00219">
    <property type="entry name" value="mreC"/>
    <property type="match status" value="1"/>
</dbReference>
<dbReference type="InterPro" id="IPR007221">
    <property type="entry name" value="MreC"/>
</dbReference>
<keyword evidence="3" id="KW-0133">Cell shape</keyword>
<dbReference type="Pfam" id="PF04085">
    <property type="entry name" value="MreC"/>
    <property type="match status" value="1"/>
</dbReference>
<evidence type="ECO:0000313" key="9">
    <source>
        <dbReference type="EMBL" id="NOT32553.1"/>
    </source>
</evidence>
<evidence type="ECO:0000256" key="4">
    <source>
        <dbReference type="ARBA" id="ARBA00032089"/>
    </source>
</evidence>
<gene>
    <name evidence="9" type="primary">mreC</name>
    <name evidence="9" type="ORF">HOP12_00095</name>
</gene>
<feature type="domain" description="Rod shape-determining protein MreC beta-barrel core" evidence="8">
    <location>
        <begin position="120"/>
        <end position="259"/>
    </location>
</feature>
<evidence type="ECO:0000256" key="3">
    <source>
        <dbReference type="ARBA" id="ARBA00022960"/>
    </source>
</evidence>
<organism evidence="9 10">
    <name type="scientific">Eiseniibacteriota bacterium</name>
    <dbReference type="NCBI Taxonomy" id="2212470"/>
    <lineage>
        <taxon>Bacteria</taxon>
        <taxon>Candidatus Eiseniibacteriota</taxon>
    </lineage>
</organism>
<protein>
    <recommendedName>
        <fullName evidence="2">Cell shape-determining protein MreC</fullName>
    </recommendedName>
    <alternativeName>
        <fullName evidence="4">Cell shape protein MreC</fullName>
    </alternativeName>
</protein>
<evidence type="ECO:0000256" key="1">
    <source>
        <dbReference type="ARBA" id="ARBA00009369"/>
    </source>
</evidence>
<dbReference type="InterPro" id="IPR042175">
    <property type="entry name" value="Cell/Rod_MreC_2"/>
</dbReference>
<dbReference type="PANTHER" id="PTHR34138">
    <property type="entry name" value="CELL SHAPE-DETERMINING PROTEIN MREC"/>
    <property type="match status" value="1"/>
</dbReference>
<comment type="similarity">
    <text evidence="1">Belongs to the MreC family.</text>
</comment>
<evidence type="ECO:0000256" key="5">
    <source>
        <dbReference type="SAM" id="Coils"/>
    </source>
</evidence>
<dbReference type="Gene3D" id="2.40.10.350">
    <property type="entry name" value="Rod shape-determining protein MreC, domain 2"/>
    <property type="match status" value="1"/>
</dbReference>
<dbReference type="Proteomes" id="UP000580839">
    <property type="component" value="Unassembled WGS sequence"/>
</dbReference>
<dbReference type="InterPro" id="IPR055342">
    <property type="entry name" value="MreC_beta-barrel_core"/>
</dbReference>
<proteinExistence type="inferred from homology"/>
<dbReference type="EMBL" id="JABFRW010000001">
    <property type="protein sequence ID" value="NOT32553.1"/>
    <property type="molecule type" value="Genomic_DNA"/>
</dbReference>
<reference evidence="9 10" key="1">
    <citation type="submission" date="2020-04" db="EMBL/GenBank/DDBJ databases">
        <title>Metagenomic profiling of ammonia- and methane-oxidizing microorganisms in a Dutch drinking water treatment plant.</title>
        <authorList>
            <person name="Poghosyan L."/>
            <person name="Leucker S."/>
        </authorList>
    </citation>
    <scope>NUCLEOTIDE SEQUENCE [LARGE SCALE GENOMIC DNA]</scope>
    <source>
        <strain evidence="9">S-RSF-IL-03</strain>
    </source>
</reference>
<feature type="transmembrane region" description="Helical" evidence="7">
    <location>
        <begin position="12"/>
        <end position="29"/>
    </location>
</feature>
<evidence type="ECO:0000259" key="8">
    <source>
        <dbReference type="Pfam" id="PF04085"/>
    </source>
</evidence>